<evidence type="ECO:0008006" key="8">
    <source>
        <dbReference type="Google" id="ProtNLM"/>
    </source>
</evidence>
<dbReference type="SMR" id="A0A7M7G8V1"/>
<dbReference type="OrthoDB" id="407146at2759"/>
<dbReference type="PRINTS" id="PR00706">
    <property type="entry name" value="PYROGLUPTASE"/>
</dbReference>
<keyword evidence="4" id="KW-0378">Hydrolase</keyword>
<evidence type="ECO:0000313" key="6">
    <source>
        <dbReference type="EnsemblMetazoa" id="XP_001603784"/>
    </source>
</evidence>
<dbReference type="CDD" id="cd00501">
    <property type="entry name" value="Peptidase_C15"/>
    <property type="match status" value="1"/>
</dbReference>
<dbReference type="SUPFAM" id="SSF53182">
    <property type="entry name" value="Pyrrolidone carboxyl peptidase (pyroglutamate aminopeptidase)"/>
    <property type="match status" value="1"/>
</dbReference>
<dbReference type="FunCoup" id="A0A7M7G8V1">
    <property type="interactions" value="95"/>
</dbReference>
<dbReference type="PIRSF" id="PIRSF015592">
    <property type="entry name" value="Prld-crbxl_pptds"/>
    <property type="match status" value="1"/>
</dbReference>
<sequence>MENEVQTTVLVTGFGPFGNYKVNPSWEAVKLLPKLFDESEKSDIKLIIEEIAVAYESVSSKVKELWQKHRPSIIVHVGVSYVANCLTIECQANSKGYNRPDVFDKCPKEENIDHITLKTKCNVQDLCEIVSKKLEDQNCKVCISYDAGRYLCEYIYYQSLSIEEPQVLFIHVPETKIYPIEKTAQGLFEILVQLIACTCNNK</sequence>
<dbReference type="GO" id="GO:0016920">
    <property type="term" value="F:pyroglutamyl-peptidase activity"/>
    <property type="evidence" value="ECO:0007669"/>
    <property type="project" value="InterPro"/>
</dbReference>
<dbReference type="InParanoid" id="A0A7M7G8V1"/>
<dbReference type="InterPro" id="IPR000816">
    <property type="entry name" value="Peptidase_C15"/>
</dbReference>
<evidence type="ECO:0000256" key="5">
    <source>
        <dbReference type="ARBA" id="ARBA00022807"/>
    </source>
</evidence>
<dbReference type="Proteomes" id="UP000002358">
    <property type="component" value="Chromosome 3"/>
</dbReference>
<protein>
    <recommendedName>
        <fullName evidence="8">Pyroglutamyl-peptidase 1</fullName>
    </recommendedName>
</protein>
<proteinExistence type="inferred from homology"/>
<evidence type="ECO:0000256" key="2">
    <source>
        <dbReference type="ARBA" id="ARBA00022490"/>
    </source>
</evidence>
<evidence type="ECO:0000256" key="1">
    <source>
        <dbReference type="ARBA" id="ARBA00006641"/>
    </source>
</evidence>
<gene>
    <name evidence="6" type="primary">100120114</name>
</gene>
<organism evidence="6 7">
    <name type="scientific">Nasonia vitripennis</name>
    <name type="common">Parasitic wasp</name>
    <dbReference type="NCBI Taxonomy" id="7425"/>
    <lineage>
        <taxon>Eukaryota</taxon>
        <taxon>Metazoa</taxon>
        <taxon>Ecdysozoa</taxon>
        <taxon>Arthropoda</taxon>
        <taxon>Hexapoda</taxon>
        <taxon>Insecta</taxon>
        <taxon>Pterygota</taxon>
        <taxon>Neoptera</taxon>
        <taxon>Endopterygota</taxon>
        <taxon>Hymenoptera</taxon>
        <taxon>Apocrita</taxon>
        <taxon>Proctotrupomorpha</taxon>
        <taxon>Chalcidoidea</taxon>
        <taxon>Pteromalidae</taxon>
        <taxon>Pteromalinae</taxon>
        <taxon>Nasonia</taxon>
    </lineage>
</organism>
<dbReference type="PANTHER" id="PTHR23402">
    <property type="entry name" value="PROTEASE FAMILY C15 PYROGLUTAMYL-PEPTIDASE I-RELATED"/>
    <property type="match status" value="1"/>
</dbReference>
<dbReference type="PANTHER" id="PTHR23402:SF1">
    <property type="entry name" value="PYROGLUTAMYL-PEPTIDASE I"/>
    <property type="match status" value="1"/>
</dbReference>
<dbReference type="EnsemblMetazoa" id="XM_001603734">
    <property type="protein sequence ID" value="XP_001603784"/>
    <property type="gene ID" value="LOC100120114"/>
</dbReference>
<keyword evidence="2" id="KW-0963">Cytoplasm</keyword>
<dbReference type="InterPro" id="IPR036440">
    <property type="entry name" value="Peptidase_C15-like_sf"/>
</dbReference>
<evidence type="ECO:0000256" key="3">
    <source>
        <dbReference type="ARBA" id="ARBA00022670"/>
    </source>
</evidence>
<dbReference type="OMA" id="KLAYNHK"/>
<keyword evidence="7" id="KW-1185">Reference proteome</keyword>
<dbReference type="GO" id="GO:0006508">
    <property type="term" value="P:proteolysis"/>
    <property type="evidence" value="ECO:0007669"/>
    <property type="project" value="UniProtKB-KW"/>
</dbReference>
<name>A0A7M7G8V1_NASVI</name>
<accession>A0A7M7G8V1</accession>
<dbReference type="EnsemblMetazoa" id="XM_031926741">
    <property type="protein sequence ID" value="XP_031782601"/>
    <property type="gene ID" value="LOC100120114"/>
</dbReference>
<keyword evidence="5" id="KW-0788">Thiol protease</keyword>
<evidence type="ECO:0000256" key="4">
    <source>
        <dbReference type="ARBA" id="ARBA00022801"/>
    </source>
</evidence>
<evidence type="ECO:0000313" key="7">
    <source>
        <dbReference type="Proteomes" id="UP000002358"/>
    </source>
</evidence>
<keyword evidence="3" id="KW-0645">Protease</keyword>
<dbReference type="AlphaFoldDB" id="A0A7M7G8V1"/>
<comment type="similarity">
    <text evidence="1">Belongs to the peptidase C15 family.</text>
</comment>
<reference evidence="6" key="1">
    <citation type="submission" date="2021-01" db="UniProtKB">
        <authorList>
            <consortium name="EnsemblMetazoa"/>
        </authorList>
    </citation>
    <scope>IDENTIFICATION</scope>
</reference>
<dbReference type="Pfam" id="PF01470">
    <property type="entry name" value="Peptidase_C15"/>
    <property type="match status" value="1"/>
</dbReference>
<dbReference type="Gene3D" id="3.40.630.20">
    <property type="entry name" value="Peptidase C15, pyroglutamyl peptidase I-like"/>
    <property type="match status" value="1"/>
</dbReference>
<dbReference type="KEGG" id="nvi:100120114"/>
<dbReference type="InterPro" id="IPR016125">
    <property type="entry name" value="Peptidase_C15-like"/>
</dbReference>
<dbReference type="GO" id="GO:0005829">
    <property type="term" value="C:cytosol"/>
    <property type="evidence" value="ECO:0007669"/>
    <property type="project" value="InterPro"/>
</dbReference>